<protein>
    <recommendedName>
        <fullName evidence="1">Tf2-1-like SH3-like domain-containing protein</fullName>
    </recommendedName>
</protein>
<name>A0A1J3JXB4_NOCCA</name>
<dbReference type="PANTHER" id="PTHR46148:SF54">
    <property type="entry name" value="RETROTRANSPOSON-LIKE PROTEIN"/>
    <property type="match status" value="1"/>
</dbReference>
<evidence type="ECO:0000313" key="2">
    <source>
        <dbReference type="EMBL" id="JAU97131.1"/>
    </source>
</evidence>
<dbReference type="Pfam" id="PF24626">
    <property type="entry name" value="SH3_Tf2-1"/>
    <property type="match status" value="1"/>
</dbReference>
<reference evidence="2" key="1">
    <citation type="submission" date="2016-07" db="EMBL/GenBank/DDBJ databases">
        <title>De novo transcriptome assembly of four accessions of the metal hyperaccumulator plant Noccaea caerulescens.</title>
        <authorList>
            <person name="Blande D."/>
            <person name="Halimaa P."/>
            <person name="Tervahauta A.I."/>
            <person name="Aarts M.G."/>
            <person name="Karenlampi S.O."/>
        </authorList>
    </citation>
    <scope>NUCLEOTIDE SEQUENCE</scope>
</reference>
<dbReference type="PANTHER" id="PTHR46148">
    <property type="entry name" value="CHROMO DOMAIN-CONTAINING PROTEIN"/>
    <property type="match status" value="1"/>
</dbReference>
<proteinExistence type="predicted"/>
<dbReference type="AlphaFoldDB" id="A0A1J3JXB4"/>
<dbReference type="EMBL" id="GEVM01008807">
    <property type="protein sequence ID" value="JAU97131.1"/>
    <property type="molecule type" value="Transcribed_RNA"/>
</dbReference>
<dbReference type="InterPro" id="IPR056924">
    <property type="entry name" value="SH3_Tf2-1"/>
</dbReference>
<evidence type="ECO:0000259" key="1">
    <source>
        <dbReference type="Pfam" id="PF24626"/>
    </source>
</evidence>
<gene>
    <name evidence="2" type="ORF">MP_TR7873_c18_g1_i1_g.22905</name>
</gene>
<accession>A0A1J3JXB4</accession>
<feature type="domain" description="Tf2-1-like SH3-like" evidence="1">
    <location>
        <begin position="24"/>
        <end position="88"/>
    </location>
</feature>
<organism evidence="2">
    <name type="scientific">Noccaea caerulescens</name>
    <name type="common">Alpine penny-cress</name>
    <name type="synonym">Thlaspi caerulescens</name>
    <dbReference type="NCBI Taxonomy" id="107243"/>
    <lineage>
        <taxon>Eukaryota</taxon>
        <taxon>Viridiplantae</taxon>
        <taxon>Streptophyta</taxon>
        <taxon>Embryophyta</taxon>
        <taxon>Tracheophyta</taxon>
        <taxon>Spermatophyta</taxon>
        <taxon>Magnoliopsida</taxon>
        <taxon>eudicotyledons</taxon>
        <taxon>Gunneridae</taxon>
        <taxon>Pentapetalae</taxon>
        <taxon>rosids</taxon>
        <taxon>malvids</taxon>
        <taxon>Brassicales</taxon>
        <taxon>Brassicaceae</taxon>
        <taxon>Coluteocarpeae</taxon>
        <taxon>Noccaea</taxon>
    </lineage>
</organism>
<sequence length="166" mass="19694">MKEAHDRQKSYTNRRRRGLEFQVGDRVYLKMAMFRGPNRSIAEKKVSPRFMGLFPVVERVGLVAYRLELPPIMKTFYKVFHVSMLRKCLHPSEELVAKIPEDLMPNLTVPPVPVKILEMRVKVLRHKKIPLLRVTWDCSGTEDETWEPEAKMKLKFRKWFDKQVVE</sequence>